<feature type="compositionally biased region" description="Acidic residues" evidence="1">
    <location>
        <begin position="618"/>
        <end position="627"/>
    </location>
</feature>
<proteinExistence type="predicted"/>
<dbReference type="AlphaFoldDB" id="A0A0C2Z6P4"/>
<evidence type="ECO:0000256" key="1">
    <source>
        <dbReference type="SAM" id="MobiDB-lite"/>
    </source>
</evidence>
<organism evidence="2 3">
    <name type="scientific">Hebeloma cylindrosporum</name>
    <dbReference type="NCBI Taxonomy" id="76867"/>
    <lineage>
        <taxon>Eukaryota</taxon>
        <taxon>Fungi</taxon>
        <taxon>Dikarya</taxon>
        <taxon>Basidiomycota</taxon>
        <taxon>Agaricomycotina</taxon>
        <taxon>Agaricomycetes</taxon>
        <taxon>Agaricomycetidae</taxon>
        <taxon>Agaricales</taxon>
        <taxon>Agaricineae</taxon>
        <taxon>Hymenogastraceae</taxon>
        <taxon>Hebeloma</taxon>
    </lineage>
</organism>
<feature type="region of interest" description="Disordered" evidence="1">
    <location>
        <begin position="678"/>
        <end position="742"/>
    </location>
</feature>
<reference evidence="2 3" key="1">
    <citation type="submission" date="2014-04" db="EMBL/GenBank/DDBJ databases">
        <authorList>
            <consortium name="DOE Joint Genome Institute"/>
            <person name="Kuo A."/>
            <person name="Gay G."/>
            <person name="Dore J."/>
            <person name="Kohler A."/>
            <person name="Nagy L.G."/>
            <person name="Floudas D."/>
            <person name="Copeland A."/>
            <person name="Barry K.W."/>
            <person name="Cichocki N."/>
            <person name="Veneault-Fourrey C."/>
            <person name="LaButti K."/>
            <person name="Lindquist E.A."/>
            <person name="Lipzen A."/>
            <person name="Lundell T."/>
            <person name="Morin E."/>
            <person name="Murat C."/>
            <person name="Sun H."/>
            <person name="Tunlid A."/>
            <person name="Henrissat B."/>
            <person name="Grigoriev I.V."/>
            <person name="Hibbett D.S."/>
            <person name="Martin F."/>
            <person name="Nordberg H.P."/>
            <person name="Cantor M.N."/>
            <person name="Hua S.X."/>
        </authorList>
    </citation>
    <scope>NUCLEOTIDE SEQUENCE [LARGE SCALE GENOMIC DNA]</scope>
    <source>
        <strain evidence="3">h7</strain>
    </source>
</reference>
<dbReference type="EMBL" id="KN831768">
    <property type="protein sequence ID" value="KIM48842.1"/>
    <property type="molecule type" value="Genomic_DNA"/>
</dbReference>
<feature type="region of interest" description="Disordered" evidence="1">
    <location>
        <begin position="879"/>
        <end position="910"/>
    </location>
</feature>
<dbReference type="OrthoDB" id="3270368at2759"/>
<sequence>MNSINAAFRGLASIKATRKGKDSLVDDAINQLSSIPILLEFPAASPATFSRLAELLRAQLLPLYHASLSLSLDYVVAVLQFIHHNKVIPALNAGNAIHVWESLLSSLFSGILDFLDEKSNTKHREIIASVLHPVFCSLYFDQSPGSLFSKFSGDMLSVVYQLLMATIECNGRSAAKLRDHDIGSKCLGLTIRQTKDFLALEAILDLFGSIIPLVKGGREKRSHYIKEVFSSSIFECSDLVVEHLEHISSPDWSITSMKIIKTLADWDLSFPQPFDATSLVLRDVPFFNASFSFYVDKTRFTANLEKDGEVETLCIPFTTVLEIAVSVTSNDDVHVTIHITSPPTLGGALMSTISTGNLSVSWKLKKVLMHRFGKALKSRNLSIGHPASKKLSKAKEIALDFDPKGQDHMKGCRVYLNGNSPRVTNSVTLTSPLVPPSIKKSFSALPITAANFNSRELSIAPESHKPTVFLDGHGNLSHNPPSGQQNNIFNSHTGNVASESSYWNVVVVDNDGSDGDIPRFKSKARKRAIVISDDEGADKEKEMRLQQTKLRQQVQLQVIAPEHFSPSPSHDLPQDVESQVIEEVSQKKQGRHTKLDNKPNTSPPNEGLAASNKRPVWDIEDDDETRDDEERPAKRKRQEPAVVGPNIARTYQAKKYGRKGWNSSPLLSIAHTVDFDEVPGPKQEVTLPPRPKPRASAMKSKTGKPGSTAKPAPVKKADAKKRENHPRVAKEMASRKLRDDPDITLVNPKDVALDSQDVIVKEIDIKNIRRAKGEITDRTPNGIEPIIGCIPNQQPRKPVKAPWEAEDFIEMIKHSSDPLEAQIQDLSESTSDSAIPPDEQPIAVKEVASEDCYLDTVEPTKLGSSSDDDHETQEVIMVDLTLDDSPPPPRKVNGNSTKPSDQKNRKALSAQVHPEAEWMQKAFAPAVIQVPPPILKQNATMHPPEGKVALASSAPRVGEKAPKPAMFNLSPPTEKVERMIIPPSQMPFDNKLREGPMVKFASPFKADASFNTGNKFRDEGVRRPRISFASPGQEAMRKKGRLGHASGNQRSRNTVPEFKIEEDPMDRIVEVLNDINEALIHKITHRFDAVTENLHLGQRIILEGTADTLQEMCHQSVRHFNDLVDLEEEYSSHCVKIDQGFNDFRKTGEQLSHCFKAVTVDFSRRSLAKKFPSTLSGKTPTVILNPTLRL</sequence>
<evidence type="ECO:0000313" key="2">
    <source>
        <dbReference type="EMBL" id="KIM48842.1"/>
    </source>
</evidence>
<feature type="region of interest" description="Disordered" evidence="1">
    <location>
        <begin position="1029"/>
        <end position="1052"/>
    </location>
</feature>
<protein>
    <submittedName>
        <fullName evidence="2">Uncharacterized protein</fullName>
    </submittedName>
</protein>
<accession>A0A0C2Z6P4</accession>
<dbReference type="Proteomes" id="UP000053424">
    <property type="component" value="Unassembled WGS sequence"/>
</dbReference>
<feature type="compositionally biased region" description="Basic and acidic residues" evidence="1">
    <location>
        <begin position="715"/>
        <end position="741"/>
    </location>
</feature>
<gene>
    <name evidence="2" type="ORF">M413DRAFT_21153</name>
</gene>
<feature type="region of interest" description="Disordered" evidence="1">
    <location>
        <begin position="582"/>
        <end position="651"/>
    </location>
</feature>
<keyword evidence="3" id="KW-1185">Reference proteome</keyword>
<reference evidence="3" key="2">
    <citation type="submission" date="2015-01" db="EMBL/GenBank/DDBJ databases">
        <title>Evolutionary Origins and Diversification of the Mycorrhizal Mutualists.</title>
        <authorList>
            <consortium name="DOE Joint Genome Institute"/>
            <consortium name="Mycorrhizal Genomics Consortium"/>
            <person name="Kohler A."/>
            <person name="Kuo A."/>
            <person name="Nagy L.G."/>
            <person name="Floudas D."/>
            <person name="Copeland A."/>
            <person name="Barry K.W."/>
            <person name="Cichocki N."/>
            <person name="Veneault-Fourrey C."/>
            <person name="LaButti K."/>
            <person name="Lindquist E.A."/>
            <person name="Lipzen A."/>
            <person name="Lundell T."/>
            <person name="Morin E."/>
            <person name="Murat C."/>
            <person name="Riley R."/>
            <person name="Ohm R."/>
            <person name="Sun H."/>
            <person name="Tunlid A."/>
            <person name="Henrissat B."/>
            <person name="Grigoriev I.V."/>
            <person name="Hibbett D.S."/>
            <person name="Martin F."/>
        </authorList>
    </citation>
    <scope>NUCLEOTIDE SEQUENCE [LARGE SCALE GENOMIC DNA]</scope>
    <source>
        <strain evidence="3">h7</strain>
    </source>
</reference>
<dbReference type="STRING" id="686832.A0A0C2Z6P4"/>
<name>A0A0C2Z6P4_HEBCY</name>
<dbReference type="HOGENOM" id="CLU_272366_0_0_1"/>
<evidence type="ECO:0000313" key="3">
    <source>
        <dbReference type="Proteomes" id="UP000053424"/>
    </source>
</evidence>